<evidence type="ECO:0000313" key="1">
    <source>
        <dbReference type="EMBL" id="JAH45325.1"/>
    </source>
</evidence>
<dbReference type="EMBL" id="GBXM01063252">
    <property type="protein sequence ID" value="JAH45325.1"/>
    <property type="molecule type" value="Transcribed_RNA"/>
</dbReference>
<protein>
    <submittedName>
        <fullName evidence="1">Uncharacterized protein</fullName>
    </submittedName>
</protein>
<sequence length="28" mass="3527">MICSLFLLHKMDIQNTERVMFSYRQFFQ</sequence>
<accession>A0A0E9SXF5</accession>
<proteinExistence type="predicted"/>
<dbReference type="AlphaFoldDB" id="A0A0E9SXF5"/>
<reference evidence="1" key="1">
    <citation type="submission" date="2014-11" db="EMBL/GenBank/DDBJ databases">
        <authorList>
            <person name="Amaro Gonzalez C."/>
        </authorList>
    </citation>
    <scope>NUCLEOTIDE SEQUENCE</scope>
</reference>
<name>A0A0E9SXF5_ANGAN</name>
<reference evidence="1" key="2">
    <citation type="journal article" date="2015" name="Fish Shellfish Immunol.">
        <title>Early steps in the European eel (Anguilla anguilla)-Vibrio vulnificus interaction in the gills: Role of the RtxA13 toxin.</title>
        <authorList>
            <person name="Callol A."/>
            <person name="Pajuelo D."/>
            <person name="Ebbesson L."/>
            <person name="Teles M."/>
            <person name="MacKenzie S."/>
            <person name="Amaro C."/>
        </authorList>
    </citation>
    <scope>NUCLEOTIDE SEQUENCE</scope>
</reference>
<organism evidence="1">
    <name type="scientific">Anguilla anguilla</name>
    <name type="common">European freshwater eel</name>
    <name type="synonym">Muraena anguilla</name>
    <dbReference type="NCBI Taxonomy" id="7936"/>
    <lineage>
        <taxon>Eukaryota</taxon>
        <taxon>Metazoa</taxon>
        <taxon>Chordata</taxon>
        <taxon>Craniata</taxon>
        <taxon>Vertebrata</taxon>
        <taxon>Euteleostomi</taxon>
        <taxon>Actinopterygii</taxon>
        <taxon>Neopterygii</taxon>
        <taxon>Teleostei</taxon>
        <taxon>Anguilliformes</taxon>
        <taxon>Anguillidae</taxon>
        <taxon>Anguilla</taxon>
    </lineage>
</organism>